<feature type="transmembrane region" description="Helical" evidence="2">
    <location>
        <begin position="20"/>
        <end position="41"/>
    </location>
</feature>
<proteinExistence type="predicted"/>
<feature type="transmembrane region" description="Helical" evidence="2">
    <location>
        <begin position="181"/>
        <end position="202"/>
    </location>
</feature>
<dbReference type="Proteomes" id="UP001596113">
    <property type="component" value="Unassembled WGS sequence"/>
</dbReference>
<feature type="transmembrane region" description="Helical" evidence="2">
    <location>
        <begin position="365"/>
        <end position="382"/>
    </location>
</feature>
<accession>A0ABW0HPM4</accession>
<evidence type="ECO:0000313" key="3">
    <source>
        <dbReference type="EMBL" id="MFC5402450.1"/>
    </source>
</evidence>
<organism evidence="3 4">
    <name type="scientific">Cohnella soli</name>
    <dbReference type="NCBI Taxonomy" id="425005"/>
    <lineage>
        <taxon>Bacteria</taxon>
        <taxon>Bacillati</taxon>
        <taxon>Bacillota</taxon>
        <taxon>Bacilli</taxon>
        <taxon>Bacillales</taxon>
        <taxon>Paenibacillaceae</taxon>
        <taxon>Cohnella</taxon>
    </lineage>
</organism>
<feature type="transmembrane region" description="Helical" evidence="2">
    <location>
        <begin position="305"/>
        <end position="330"/>
    </location>
</feature>
<evidence type="ECO:0000313" key="4">
    <source>
        <dbReference type="Proteomes" id="UP001596113"/>
    </source>
</evidence>
<evidence type="ECO:0000256" key="1">
    <source>
        <dbReference type="SAM" id="MobiDB-lite"/>
    </source>
</evidence>
<reference evidence="4" key="1">
    <citation type="journal article" date="2019" name="Int. J. Syst. Evol. Microbiol.">
        <title>The Global Catalogue of Microorganisms (GCM) 10K type strain sequencing project: providing services to taxonomists for standard genome sequencing and annotation.</title>
        <authorList>
            <consortium name="The Broad Institute Genomics Platform"/>
            <consortium name="The Broad Institute Genome Sequencing Center for Infectious Disease"/>
            <person name="Wu L."/>
            <person name="Ma J."/>
        </authorList>
    </citation>
    <scope>NUCLEOTIDE SEQUENCE [LARGE SCALE GENOMIC DNA]</scope>
    <source>
        <strain evidence="4">CGMCC 1.18575</strain>
    </source>
</reference>
<keyword evidence="2" id="KW-1133">Transmembrane helix</keyword>
<dbReference type="InterPro" id="IPR058112">
    <property type="entry name" value="CD3337_EF1877-like"/>
</dbReference>
<feature type="transmembrane region" description="Helical" evidence="2">
    <location>
        <begin position="336"/>
        <end position="353"/>
    </location>
</feature>
<keyword evidence="2" id="KW-0472">Membrane</keyword>
<gene>
    <name evidence="3" type="ORF">ACFPOF_06835</name>
</gene>
<dbReference type="RefSeq" id="WP_378130909.1">
    <property type="nucleotide sequence ID" value="NZ_JBHSMI010000012.1"/>
</dbReference>
<sequence>MTTIRIPRMKIKKPSKRTLLIFSFVLTVVIAFIISASYVYAESVDQMIPSDKTTNTLYNKYDASHYSFQTITPDRRFWQIGAKANDSAARMYDQALSGVFLGGVYITRFFNFLTREAFTFSFMNDLIDAAAGMIQSLTGITNGTLGSGLWSSVFGMFASITVLYILWQIIRFRFLDSLQTIISFIIALVVAFAFFTQAGTFLKFLNNTGYELGAAMYAGLAKPGGLSTSTETGVTQISDQVWMELVIKPYGMLQFNDGTAYEKHPSQVDQVLKTKPFSDARETALKNIQSTFPAVADVRPHEQMIILLFAALFGIVIIGFLSFWACVTIYMRLKLLIHAIVMSVTLLASLIPGREASIAVTRGQFLKLIGLVISTVFTMFFLDLSLVAGHVVYNVVAIKAKAGWFTGMALEAVIIFVIFKYREEIGSVFSKAAGHIPMPQKAKSTVIDAIQRNVTRSLYNKGMSTISDMFNKKETEGVPGSFNPSALSKAGESMNDATTASMQLRYQREKDASEQLAAETGGPVQYTPFVAQVNENMRNGTKNPFRGMDKEWKDEKNRLSAIHKDGGDLRQAILSHGVTDDMNDQQVAATMYANENSIRNASMFMVNRPKAAVRQLQRAGTLNKNRMLETSVNDFVMVELFQRYKAEHKAAIDNAAVTGEPVNHSEFVKSMDKRFKSEGLHNTNQINDRMTTRGGRITHAGSFSSMPEFKQKKEELLRANEAFRKATGTIEGVPIPEKSVGNPVPMNAFGMLNNVSGVKVLPPKTPPAPTVQEPLTDSFVPKNFVPMSHQAILKSAKSATLASGGGTQVISQDIDLLVKPKINSSVDLSNVKIPDDMTKAIKASNDKIKYNNARADLAERVVIKTSSDIDLQHTSRINMTVDNKMDGNTKVDMSQVKLPKDLKKSMEAAKKKLQKDAKMNIGDRLEMDIERNIEVFTTLKQRVSQQVSNDLSNLDHELKIMQKANGNRLAEAPTNASTSSLVKKNARTAQETRKKNQRPTI</sequence>
<protein>
    <submittedName>
        <fullName evidence="3">CD3337/EF1877 family mobilome membrane protein</fullName>
    </submittedName>
</protein>
<keyword evidence="4" id="KW-1185">Reference proteome</keyword>
<keyword evidence="2" id="KW-0812">Transmembrane</keyword>
<name>A0ABW0HPM4_9BACL</name>
<evidence type="ECO:0000256" key="2">
    <source>
        <dbReference type="SAM" id="Phobius"/>
    </source>
</evidence>
<dbReference type="NCBIfam" id="NF046089">
    <property type="entry name" value="CD3337_EF1877"/>
    <property type="match status" value="1"/>
</dbReference>
<feature type="transmembrane region" description="Helical" evidence="2">
    <location>
        <begin position="149"/>
        <end position="169"/>
    </location>
</feature>
<comment type="caution">
    <text evidence="3">The sequence shown here is derived from an EMBL/GenBank/DDBJ whole genome shotgun (WGS) entry which is preliminary data.</text>
</comment>
<feature type="transmembrane region" description="Helical" evidence="2">
    <location>
        <begin position="402"/>
        <end position="421"/>
    </location>
</feature>
<feature type="region of interest" description="Disordered" evidence="1">
    <location>
        <begin position="969"/>
        <end position="1001"/>
    </location>
</feature>
<dbReference type="EMBL" id="JBHSMI010000012">
    <property type="protein sequence ID" value="MFC5402450.1"/>
    <property type="molecule type" value="Genomic_DNA"/>
</dbReference>